<dbReference type="EMBL" id="QYBA01000261">
    <property type="protein sequence ID" value="TKY91097.1"/>
    <property type="molecule type" value="Genomic_DNA"/>
</dbReference>
<protein>
    <submittedName>
        <fullName evidence="1">Uncharacterized protein</fullName>
    </submittedName>
</protein>
<dbReference type="Proteomes" id="UP000315423">
    <property type="component" value="Unassembled WGS sequence"/>
</dbReference>
<reference evidence="1" key="1">
    <citation type="submission" date="2018-09" db="EMBL/GenBank/DDBJ databases">
        <title>A genomic encyclopedia of anaerobic methanotrophic archaea.</title>
        <authorList>
            <person name="Skennerton C.T."/>
            <person name="Chadwick G.L."/>
            <person name="Laso-Perez R."/>
            <person name="Leu A.O."/>
            <person name="Speth D.R."/>
            <person name="Yu H."/>
            <person name="Morgan-Lang C."/>
            <person name="Hatzenpichler R."/>
            <person name="Goudeau D."/>
            <person name="Malmstrom R."/>
            <person name="Woyke T."/>
            <person name="Hallam S."/>
            <person name="Tyson G.W."/>
            <person name="Wegener G."/>
            <person name="Boetius A."/>
            <person name="Orphan V.J."/>
        </authorList>
    </citation>
    <scope>NUCLEOTIDE SEQUENCE</scope>
    <source>
        <strain evidence="1">CONS3730D10UFb2</strain>
    </source>
</reference>
<evidence type="ECO:0000313" key="2">
    <source>
        <dbReference type="Proteomes" id="UP000315423"/>
    </source>
</evidence>
<gene>
    <name evidence="1" type="ORF">C5S46_07600</name>
</gene>
<accession>A0AC61S908</accession>
<comment type="caution">
    <text evidence="1">The sequence shown here is derived from an EMBL/GenBank/DDBJ whole genome shotgun (WGS) entry which is preliminary data.</text>
</comment>
<sequence>MNLDDYSLYYKIKKYGGINHLIGKNGLDFWIAVIITASFLLLFKFNIIDLNWRNGTLSFFNFFIIITSLSIALIGFLYTYRSKFNEDNDFNTWLIKKDVVDELELLIDYPLFLIVTSIIVLILYGVVLIMFNISNETMAVLFAIPIFFNMYGYAGFIYAMITNGYYSHAFNKFKKKLIKQGEEK</sequence>
<name>A0AC61S908_9EURY</name>
<evidence type="ECO:0000313" key="1">
    <source>
        <dbReference type="EMBL" id="TKY91097.1"/>
    </source>
</evidence>
<organism evidence="1 2">
    <name type="scientific">Candidatus Methanomarinus sp</name>
    <dbReference type="NCBI Taxonomy" id="3386244"/>
    <lineage>
        <taxon>Archaea</taxon>
        <taxon>Methanobacteriati</taxon>
        <taxon>Methanobacteriota</taxon>
        <taxon>Stenosarchaea group</taxon>
        <taxon>Methanomicrobia</taxon>
        <taxon>Methanosarcinales</taxon>
        <taxon>ANME-2 cluster</taxon>
        <taxon>Candidatus Methanocomedenaceae</taxon>
        <taxon>Candidatus Methanomarinus</taxon>
    </lineage>
</organism>
<proteinExistence type="predicted"/>